<comment type="caution">
    <text evidence="9">The sequence shown here is derived from an EMBL/GenBank/DDBJ whole genome shotgun (WGS) entry which is preliminary data.</text>
</comment>
<dbReference type="PANTHER" id="PTHR42810">
    <property type="entry name" value="PURINE PERMEASE C1399.01C-RELATED"/>
    <property type="match status" value="1"/>
</dbReference>
<feature type="transmembrane region" description="Helical" evidence="8">
    <location>
        <begin position="131"/>
        <end position="148"/>
    </location>
</feature>
<accession>A0ABS5QUM1</accession>
<sequence>MTEKQNQESVRYQLYERPPFATLLGLSLQHLFSMFGATILVPLLAGLSPSVALFSSGIGTLIHLLVTRGRVPAYMGSSFAFIIPMASLLKTFGYPAVGQGVVAVGLCYLVIALLVAKVGTDWMDKIFPPEVVGPVIMVIGLSLAQTAAQSGTEINGHYDWRAFLVAGLTLLVMILSNQFLKGFLGMIPVLIGIAFGYLLAMLLGLVDLSGVQSAAWFSLPKFDFLFMNKGHFDSAFYPLAMLTMVPLVLVTLSEHLGHLLVLKKITGHDFFKDPGLNKTLAGDGLASVFAGLIGGPAVTSYGENIGVMQLSKVYSVWVIAGAAVLAAFFAFIGKLTAIIQSVPAAVTGGVGLMLYGVIAAAGLQVLVDHRVDYSEKRNLLIAGPILVIGIGNFHWALTSQIDFSGVALATVLGVCLNVLLPKAEKGKDSRLRD</sequence>
<evidence type="ECO:0000256" key="1">
    <source>
        <dbReference type="ARBA" id="ARBA00004651"/>
    </source>
</evidence>
<feature type="transmembrane region" description="Helical" evidence="8">
    <location>
        <begin position="403"/>
        <end position="420"/>
    </location>
</feature>
<feature type="transmembrane region" description="Helical" evidence="8">
    <location>
        <begin position="100"/>
        <end position="119"/>
    </location>
</feature>
<protein>
    <submittedName>
        <fullName evidence="9">Uracil permease</fullName>
    </submittedName>
</protein>
<evidence type="ECO:0000256" key="7">
    <source>
        <dbReference type="ARBA" id="ARBA00023136"/>
    </source>
</evidence>
<feature type="transmembrane region" description="Helical" evidence="8">
    <location>
        <begin position="20"/>
        <end position="41"/>
    </location>
</feature>
<keyword evidence="6 8" id="KW-1133">Transmembrane helix</keyword>
<dbReference type="EMBL" id="JAAMFL010000001">
    <property type="protein sequence ID" value="MBS9336898.1"/>
    <property type="molecule type" value="Genomic_DNA"/>
</dbReference>
<organism evidence="9 10">
    <name type="scientific">Fructobacillus parabroussonetiae</name>
    <dbReference type="NCBI Taxonomy" id="2713174"/>
    <lineage>
        <taxon>Bacteria</taxon>
        <taxon>Bacillati</taxon>
        <taxon>Bacillota</taxon>
        <taxon>Bacilli</taxon>
        <taxon>Lactobacillales</taxon>
        <taxon>Lactobacillaceae</taxon>
        <taxon>Fructobacillus</taxon>
    </lineage>
</organism>
<feature type="transmembrane region" description="Helical" evidence="8">
    <location>
        <begin position="313"/>
        <end position="332"/>
    </location>
</feature>
<keyword evidence="5 8" id="KW-0812">Transmembrane</keyword>
<dbReference type="RefSeq" id="WP_213820320.1">
    <property type="nucleotide sequence ID" value="NZ_JAAMFL010000001.1"/>
</dbReference>
<evidence type="ECO:0000256" key="8">
    <source>
        <dbReference type="SAM" id="Phobius"/>
    </source>
</evidence>
<evidence type="ECO:0000256" key="6">
    <source>
        <dbReference type="ARBA" id="ARBA00022989"/>
    </source>
</evidence>
<evidence type="ECO:0000256" key="5">
    <source>
        <dbReference type="ARBA" id="ARBA00022692"/>
    </source>
</evidence>
<evidence type="ECO:0000256" key="2">
    <source>
        <dbReference type="ARBA" id="ARBA00008821"/>
    </source>
</evidence>
<evidence type="ECO:0000256" key="3">
    <source>
        <dbReference type="ARBA" id="ARBA00022448"/>
    </source>
</evidence>
<feature type="transmembrane region" description="Helical" evidence="8">
    <location>
        <begin position="379"/>
        <end position="397"/>
    </location>
</feature>
<keyword evidence="10" id="KW-1185">Reference proteome</keyword>
<gene>
    <name evidence="9" type="ORF">G6R30_00220</name>
</gene>
<evidence type="ECO:0000256" key="4">
    <source>
        <dbReference type="ARBA" id="ARBA00022475"/>
    </source>
</evidence>
<feature type="transmembrane region" description="Helical" evidence="8">
    <location>
        <begin position="47"/>
        <end position="66"/>
    </location>
</feature>
<keyword evidence="3" id="KW-0813">Transport</keyword>
<feature type="transmembrane region" description="Helical" evidence="8">
    <location>
        <begin position="344"/>
        <end position="367"/>
    </location>
</feature>
<evidence type="ECO:0000313" key="10">
    <source>
        <dbReference type="Proteomes" id="UP001519503"/>
    </source>
</evidence>
<dbReference type="InterPro" id="IPR006042">
    <property type="entry name" value="Xan_ur_permease"/>
</dbReference>
<evidence type="ECO:0000313" key="9">
    <source>
        <dbReference type="EMBL" id="MBS9336898.1"/>
    </source>
</evidence>
<feature type="transmembrane region" description="Helical" evidence="8">
    <location>
        <begin position="160"/>
        <end position="180"/>
    </location>
</feature>
<keyword evidence="4" id="KW-1003">Cell membrane</keyword>
<dbReference type="NCBIfam" id="TIGR00801">
    <property type="entry name" value="ncs2"/>
    <property type="match status" value="1"/>
</dbReference>
<feature type="transmembrane region" description="Helical" evidence="8">
    <location>
        <begin position="235"/>
        <end position="253"/>
    </location>
</feature>
<proteinExistence type="inferred from homology"/>
<feature type="transmembrane region" description="Helical" evidence="8">
    <location>
        <begin position="187"/>
        <end position="215"/>
    </location>
</feature>
<dbReference type="PANTHER" id="PTHR42810:SF4">
    <property type="entry name" value="URIC ACID TRANSPORTER UACT"/>
    <property type="match status" value="1"/>
</dbReference>
<dbReference type="Pfam" id="PF00860">
    <property type="entry name" value="Xan_ur_permease"/>
    <property type="match status" value="1"/>
</dbReference>
<reference evidence="9 10" key="1">
    <citation type="submission" date="2020-02" db="EMBL/GenBank/DDBJ databases">
        <title>Fructobacillus sp. isolated from paper mulberry of Taiwan.</title>
        <authorList>
            <person name="Lin S.-T."/>
        </authorList>
    </citation>
    <scope>NUCLEOTIDE SEQUENCE [LARGE SCALE GENOMIC DNA]</scope>
    <source>
        <strain evidence="9 10">S1-1</strain>
    </source>
</reference>
<name>A0ABS5QUM1_9LACO</name>
<dbReference type="Proteomes" id="UP001519503">
    <property type="component" value="Unassembled WGS sequence"/>
</dbReference>
<comment type="subcellular location">
    <subcellularLocation>
        <location evidence="1">Cell membrane</location>
        <topology evidence="1">Multi-pass membrane protein</topology>
    </subcellularLocation>
</comment>
<dbReference type="InterPro" id="IPR006043">
    <property type="entry name" value="NCS2"/>
</dbReference>
<feature type="transmembrane region" description="Helical" evidence="8">
    <location>
        <begin position="73"/>
        <end position="94"/>
    </location>
</feature>
<comment type="similarity">
    <text evidence="2">Belongs to the nucleobase:cation symporter-2 (NCS2) (TC 2.A.40) family.</text>
</comment>
<keyword evidence="7 8" id="KW-0472">Membrane</keyword>